<evidence type="ECO:0000313" key="6">
    <source>
        <dbReference type="Proteomes" id="UP000050525"/>
    </source>
</evidence>
<evidence type="ECO:0000313" key="5">
    <source>
        <dbReference type="EMBL" id="KYO26173.1"/>
    </source>
</evidence>
<dbReference type="GO" id="GO:0030317">
    <property type="term" value="P:flagellated sperm motility"/>
    <property type="evidence" value="ECO:0007669"/>
    <property type="project" value="TreeGrafter"/>
</dbReference>
<dbReference type="GO" id="GO:0036128">
    <property type="term" value="C:CatSper complex"/>
    <property type="evidence" value="ECO:0007669"/>
    <property type="project" value="InterPro"/>
</dbReference>
<evidence type="ECO:0000259" key="4">
    <source>
        <dbReference type="Pfam" id="PF15020"/>
    </source>
</evidence>
<proteinExistence type="inferred from homology"/>
<keyword evidence="6" id="KW-1185">Reference proteome</keyword>
<dbReference type="PANTHER" id="PTHR33722:SF1">
    <property type="entry name" value="CATION CHANNEL SPERM-ASSOCIATED AUXILIARY SUBUNIT DELTA"/>
    <property type="match status" value="1"/>
</dbReference>
<dbReference type="eggNOG" id="ENOG502QSPE">
    <property type="taxonomic scope" value="Eukaryota"/>
</dbReference>
<dbReference type="InterPro" id="IPR053813">
    <property type="entry name" value="CATSPERD_beta-prop"/>
</dbReference>
<protein>
    <submittedName>
        <fullName evidence="5">Cation channel sperm-associated protein subunit delta</fullName>
    </submittedName>
</protein>
<dbReference type="Proteomes" id="UP000050525">
    <property type="component" value="Unassembled WGS sequence"/>
</dbReference>
<dbReference type="GO" id="GO:0048240">
    <property type="term" value="P:sperm capacitation"/>
    <property type="evidence" value="ECO:0007669"/>
    <property type="project" value="TreeGrafter"/>
</dbReference>
<comment type="caution">
    <text evidence="5">The sequence shown here is derived from an EMBL/GenBank/DDBJ whole genome shotgun (WGS) entry which is preliminary data.</text>
</comment>
<sequence length="233" mass="26046">MAMVINGRVYLYIFADEEKWQPAEGIHSPVMDLSNTYCCFSWQDPICDNVSMTLFAYATGHSVSESQIFLSENGGFTFRLMKLKSALQNVLLGVYNFISLSVTGLLINNTQEDEGKGHGAYFIYINWKKSHEVYRSSTAFQLVSKEGASIHNIQHPSLRGYIIIWTKSTLMLSFNNGLITEAATILPTEEFPGTSLPNTSLFHVAISTSEIAVFTQENQLFYGVLGMFSTSML</sequence>
<name>A0A151MNY6_ALLMI</name>
<dbReference type="EMBL" id="AKHW03005657">
    <property type="protein sequence ID" value="KYO26173.1"/>
    <property type="molecule type" value="Genomic_DNA"/>
</dbReference>
<accession>A0A151MNY6</accession>
<gene>
    <name evidence="5" type="primary">CATSPERD</name>
    <name evidence="5" type="ORF">Y1Q_0003912</name>
</gene>
<organism evidence="5 6">
    <name type="scientific">Alligator mississippiensis</name>
    <name type="common">American alligator</name>
    <dbReference type="NCBI Taxonomy" id="8496"/>
    <lineage>
        <taxon>Eukaryota</taxon>
        <taxon>Metazoa</taxon>
        <taxon>Chordata</taxon>
        <taxon>Craniata</taxon>
        <taxon>Vertebrata</taxon>
        <taxon>Euteleostomi</taxon>
        <taxon>Archelosauria</taxon>
        <taxon>Archosauria</taxon>
        <taxon>Crocodylia</taxon>
        <taxon>Alligatoridae</taxon>
        <taxon>Alligatorinae</taxon>
        <taxon>Alligator</taxon>
    </lineage>
</organism>
<comment type="similarity">
    <text evidence="1">Belongs to the CATSPERD family.</text>
</comment>
<keyword evidence="3" id="KW-0325">Glycoprotein</keyword>
<dbReference type="STRING" id="8496.A0A151MNY6"/>
<evidence type="ECO:0000256" key="3">
    <source>
        <dbReference type="ARBA" id="ARBA00023180"/>
    </source>
</evidence>
<keyword evidence="2" id="KW-0732">Signal</keyword>
<evidence type="ECO:0000256" key="2">
    <source>
        <dbReference type="ARBA" id="ARBA00022729"/>
    </source>
</evidence>
<reference evidence="5 6" key="1">
    <citation type="journal article" date="2012" name="Genome Biol.">
        <title>Sequencing three crocodilian genomes to illuminate the evolution of archosaurs and amniotes.</title>
        <authorList>
            <person name="St John J.A."/>
            <person name="Braun E.L."/>
            <person name="Isberg S.R."/>
            <person name="Miles L.G."/>
            <person name="Chong A.Y."/>
            <person name="Gongora J."/>
            <person name="Dalzell P."/>
            <person name="Moran C."/>
            <person name="Bed'hom B."/>
            <person name="Abzhanov A."/>
            <person name="Burgess S.C."/>
            <person name="Cooksey A.M."/>
            <person name="Castoe T.A."/>
            <person name="Crawford N.G."/>
            <person name="Densmore L.D."/>
            <person name="Drew J.C."/>
            <person name="Edwards S.V."/>
            <person name="Faircloth B.C."/>
            <person name="Fujita M.K."/>
            <person name="Greenwold M.J."/>
            <person name="Hoffmann F.G."/>
            <person name="Howard J.M."/>
            <person name="Iguchi T."/>
            <person name="Janes D.E."/>
            <person name="Khan S.Y."/>
            <person name="Kohno S."/>
            <person name="de Koning A.J."/>
            <person name="Lance S.L."/>
            <person name="McCarthy F.M."/>
            <person name="McCormack J.E."/>
            <person name="Merchant M.E."/>
            <person name="Peterson D.G."/>
            <person name="Pollock D.D."/>
            <person name="Pourmand N."/>
            <person name="Raney B.J."/>
            <person name="Roessler K.A."/>
            <person name="Sanford J.R."/>
            <person name="Sawyer R.H."/>
            <person name="Schmidt C.J."/>
            <person name="Triplett E.W."/>
            <person name="Tuberville T.D."/>
            <person name="Venegas-Anaya M."/>
            <person name="Howard J.T."/>
            <person name="Jarvis E.D."/>
            <person name="Guillette L.J.Jr."/>
            <person name="Glenn T.C."/>
            <person name="Green R.E."/>
            <person name="Ray D.A."/>
        </authorList>
    </citation>
    <scope>NUCLEOTIDE SEQUENCE [LARGE SCALE GENOMIC DNA]</scope>
    <source>
        <strain evidence="5">KSC_2009_1</strain>
    </source>
</reference>
<dbReference type="PANTHER" id="PTHR33722">
    <property type="entry name" value="CATION CHANNEL SPERM-ASSOCIATED PROTEIN SUBUNIT DELTA-RELATED"/>
    <property type="match status" value="1"/>
</dbReference>
<feature type="domain" description="CATSPERD beta-propeller" evidence="4">
    <location>
        <begin position="2"/>
        <end position="233"/>
    </location>
</feature>
<dbReference type="Pfam" id="PF15020">
    <property type="entry name" value="Beta-prop_CATSPERD"/>
    <property type="match status" value="1"/>
</dbReference>
<dbReference type="GO" id="GO:0097228">
    <property type="term" value="C:sperm principal piece"/>
    <property type="evidence" value="ECO:0007669"/>
    <property type="project" value="TreeGrafter"/>
</dbReference>
<dbReference type="AlphaFoldDB" id="A0A151MNY6"/>
<dbReference type="InterPro" id="IPR028751">
    <property type="entry name" value="CATSPERD/E"/>
</dbReference>
<evidence type="ECO:0000256" key="1">
    <source>
        <dbReference type="ARBA" id="ARBA00010246"/>
    </source>
</evidence>